<dbReference type="InterPro" id="IPR014729">
    <property type="entry name" value="Rossmann-like_a/b/a_fold"/>
</dbReference>
<evidence type="ECO:0000313" key="2">
    <source>
        <dbReference type="EMBL" id="SFF92351.1"/>
    </source>
</evidence>
<protein>
    <submittedName>
        <fullName evidence="2">Phosphoadenosine phosphosulfate reductase</fullName>
    </submittedName>
</protein>
<dbReference type="AlphaFoldDB" id="A0A1I2MTC7"/>
<dbReference type="InterPro" id="IPR002500">
    <property type="entry name" value="PAPS_reduct_dom"/>
</dbReference>
<dbReference type="SUPFAM" id="SSF54862">
    <property type="entry name" value="4Fe-4S ferredoxins"/>
    <property type="match status" value="1"/>
</dbReference>
<dbReference type="EMBL" id="FOOX01000001">
    <property type="protein sequence ID" value="SFF92351.1"/>
    <property type="molecule type" value="Genomic_DNA"/>
</dbReference>
<dbReference type="PROSITE" id="PS51379">
    <property type="entry name" value="4FE4S_FER_2"/>
    <property type="match status" value="1"/>
</dbReference>
<dbReference type="Pfam" id="PF01507">
    <property type="entry name" value="PAPS_reduct"/>
    <property type="match status" value="1"/>
</dbReference>
<feature type="domain" description="4Fe-4S ferredoxin-type" evidence="1">
    <location>
        <begin position="463"/>
        <end position="492"/>
    </location>
</feature>
<dbReference type="Proteomes" id="UP000199337">
    <property type="component" value="Unassembled WGS sequence"/>
</dbReference>
<dbReference type="STRING" id="341036.SAMN05660649_00011"/>
<dbReference type="Gene3D" id="3.40.50.620">
    <property type="entry name" value="HUPs"/>
    <property type="match status" value="1"/>
</dbReference>
<evidence type="ECO:0000313" key="3">
    <source>
        <dbReference type="Proteomes" id="UP000199337"/>
    </source>
</evidence>
<dbReference type="InterPro" id="IPR017896">
    <property type="entry name" value="4Fe4S_Fe-S-bd"/>
</dbReference>
<dbReference type="GO" id="GO:0003824">
    <property type="term" value="F:catalytic activity"/>
    <property type="evidence" value="ECO:0007669"/>
    <property type="project" value="InterPro"/>
</dbReference>
<dbReference type="PANTHER" id="PTHR43196">
    <property type="entry name" value="SULFATE ADENYLYLTRANSFERASE SUBUNIT 2"/>
    <property type="match status" value="1"/>
</dbReference>
<reference evidence="3" key="1">
    <citation type="submission" date="2016-10" db="EMBL/GenBank/DDBJ databases">
        <authorList>
            <person name="Varghese N."/>
            <person name="Submissions S."/>
        </authorList>
    </citation>
    <scope>NUCLEOTIDE SEQUENCE [LARGE SCALE GENOMIC DNA]</scope>
    <source>
        <strain evidence="3">DSM 17038</strain>
    </source>
</reference>
<dbReference type="RefSeq" id="WP_092467479.1">
    <property type="nucleotide sequence ID" value="NZ_FOOX01000001.1"/>
</dbReference>
<organism evidence="2 3">
    <name type="scientific">Desulfotruncus arcticus DSM 17038</name>
    <dbReference type="NCBI Taxonomy" id="1121424"/>
    <lineage>
        <taxon>Bacteria</taxon>
        <taxon>Bacillati</taxon>
        <taxon>Bacillota</taxon>
        <taxon>Clostridia</taxon>
        <taxon>Eubacteriales</taxon>
        <taxon>Desulfallaceae</taxon>
        <taxon>Desulfotruncus</taxon>
    </lineage>
</organism>
<dbReference type="OrthoDB" id="9774475at2"/>
<keyword evidence="3" id="KW-1185">Reference proteome</keyword>
<sequence length="783" mass="89310">MYSYTYDKRTGGVLLNSSPTGFSKEPRPVYATELDILGFDRYWKYDRQTEFPYMWAEANNYWYRGTLVAKLKGGNLYTAPEIIITTDENGIPVLPEPNGNALRPVDITEMVEANREMLEIIEQTTVKKILAIYEKYKGTLDLFHVAFSGGKDSAVLLDLIKKSLPKGSFVVVFGDTGMEFPDTYDVIDKTHQSCEEEKIPFYIAKSHLEPKKSWEMFGPPSRVLRWCCSVHKSTPQTLKLREITGKNNYKGLAFVGVRAQESAARAEYKYESYGKKQKGQFSHNSILEWTSAEVWLYIYANNILINDAYKKGNSRAGCLFCPMTGCTSDYMRLQSYTAEIDGYIDTIKRTYDGLKWKSNNCESYVMSGAWSARKNGRELANNIFHCVERSKDGDLTIEVINPFSEWKEWVKTLGNLKENNDKYSVSFNGETIRFFIKALKNGYTVTISEQVLKDKPSFSKMFRQVFRKAAYCRSCRVCEANCKNGCISFSDGKVKISNCIGCHECHSIDSGCLMYHSLRHPKGGGKSMKSLNSFAGHAPKPEWLRSFFELKEDFFSEHTLGPMMYDMFRRFLRDSSLNEKNHFTEFAELISQIGWETDVAQGLILINLVAENPQIEWYVKNLDIGRAFPKNYVVEMLTAEGLSDKAAKFLISDFKRLTIIPLGTNLRFGYITDDGDLVRTKCSVSDPRVVLYGLFKFAEKCNDYKEFTLATLLNDSIDRDGISPTRIFGLDREDMTPLLIGLSAKYPEFITASFTHDLEKITLAEDKTSSDILDLFKEENTNG</sequence>
<name>A0A1I2MTC7_9FIRM</name>
<dbReference type="SUPFAM" id="SSF52402">
    <property type="entry name" value="Adenine nucleotide alpha hydrolases-like"/>
    <property type="match status" value="1"/>
</dbReference>
<proteinExistence type="predicted"/>
<gene>
    <name evidence="2" type="ORF">SAMN05660649_00011</name>
</gene>
<dbReference type="InterPro" id="IPR050128">
    <property type="entry name" value="Sulfate_adenylyltrnsfr_sub2"/>
</dbReference>
<accession>A0A1I2MTC7</accession>
<evidence type="ECO:0000259" key="1">
    <source>
        <dbReference type="PROSITE" id="PS51379"/>
    </source>
</evidence>
<dbReference type="PANTHER" id="PTHR43196:SF2">
    <property type="entry name" value="PHOSPHOADENOSINE PHOSPHOSULFATE REDUCTASE"/>
    <property type="match status" value="1"/>
</dbReference>